<dbReference type="SUPFAM" id="SSF56300">
    <property type="entry name" value="Metallo-dependent phosphatases"/>
    <property type="match status" value="1"/>
</dbReference>
<evidence type="ECO:0000259" key="3">
    <source>
        <dbReference type="Pfam" id="PF16542"/>
    </source>
</evidence>
<dbReference type="Gene3D" id="3.30.470.30">
    <property type="entry name" value="DNA ligase/mRNA capping enzyme"/>
    <property type="match status" value="2"/>
</dbReference>
<evidence type="ECO:0000313" key="4">
    <source>
        <dbReference type="EMBL" id="QDT17674.1"/>
    </source>
</evidence>
<dbReference type="GO" id="GO:0004081">
    <property type="term" value="F:bis(5'-nucleosyl)-tetraphosphatase (asymmetrical) activity"/>
    <property type="evidence" value="ECO:0007669"/>
    <property type="project" value="UniProtKB-EC"/>
</dbReference>
<dbReference type="Gene3D" id="3.60.21.10">
    <property type="match status" value="1"/>
</dbReference>
<dbReference type="EMBL" id="CP036265">
    <property type="protein sequence ID" value="QDT17674.1"/>
    <property type="molecule type" value="Genomic_DNA"/>
</dbReference>
<dbReference type="OrthoDB" id="9779903at2"/>
<dbReference type="InterPro" id="IPR050126">
    <property type="entry name" value="Ap4A_hydrolase"/>
</dbReference>
<feature type="domain" description="Calcineurin-like phosphoesterase" evidence="2">
    <location>
        <begin position="182"/>
        <end position="374"/>
    </location>
</feature>
<evidence type="ECO:0000256" key="1">
    <source>
        <dbReference type="SAM" id="MobiDB-lite"/>
    </source>
</evidence>
<feature type="domain" description="Polynucleotide kinase-phosphatase ligase" evidence="3">
    <location>
        <begin position="466"/>
        <end position="843"/>
    </location>
</feature>
<dbReference type="Pfam" id="PF13671">
    <property type="entry name" value="AAA_33"/>
    <property type="match status" value="1"/>
</dbReference>
<dbReference type="InterPro" id="IPR029052">
    <property type="entry name" value="Metallo-depent_PP-like"/>
</dbReference>
<dbReference type="GO" id="GO:0005737">
    <property type="term" value="C:cytoplasm"/>
    <property type="evidence" value="ECO:0007669"/>
    <property type="project" value="TreeGrafter"/>
</dbReference>
<dbReference type="AlphaFoldDB" id="A0A517PE72"/>
<dbReference type="RefSeq" id="WP_145360611.1">
    <property type="nucleotide sequence ID" value="NZ_CP036265.1"/>
</dbReference>
<dbReference type="InterPro" id="IPR024028">
    <property type="entry name" value="PNKP_bac"/>
</dbReference>
<name>A0A517PE72_9PLAN</name>
<dbReference type="InterPro" id="IPR004843">
    <property type="entry name" value="Calcineurin-like_PHP"/>
</dbReference>
<protein>
    <submittedName>
        <fullName evidence="4">Bis(5'-nucleosyl)-tetraphosphatase PrpE [asymmetrical]</fullName>
        <ecNumber evidence="4">3.6.1.17</ecNumber>
    </submittedName>
</protein>
<dbReference type="SUPFAM" id="SSF52540">
    <property type="entry name" value="P-loop containing nucleoside triphosphate hydrolases"/>
    <property type="match status" value="1"/>
</dbReference>
<organism evidence="4 5">
    <name type="scientific">Alienimonas californiensis</name>
    <dbReference type="NCBI Taxonomy" id="2527989"/>
    <lineage>
        <taxon>Bacteria</taxon>
        <taxon>Pseudomonadati</taxon>
        <taxon>Planctomycetota</taxon>
        <taxon>Planctomycetia</taxon>
        <taxon>Planctomycetales</taxon>
        <taxon>Planctomycetaceae</taxon>
        <taxon>Alienimonas</taxon>
    </lineage>
</organism>
<dbReference type="NCBIfam" id="TIGR04075">
    <property type="entry name" value="bacter_Pnkp"/>
    <property type="match status" value="1"/>
</dbReference>
<dbReference type="Pfam" id="PF00149">
    <property type="entry name" value="Metallophos"/>
    <property type="match status" value="1"/>
</dbReference>
<accession>A0A517PE72</accession>
<keyword evidence="5" id="KW-1185">Reference proteome</keyword>
<evidence type="ECO:0000313" key="5">
    <source>
        <dbReference type="Proteomes" id="UP000318741"/>
    </source>
</evidence>
<dbReference type="Proteomes" id="UP000318741">
    <property type="component" value="Chromosome"/>
</dbReference>
<dbReference type="CDD" id="cd07423">
    <property type="entry name" value="MPP_Prp_like"/>
    <property type="match status" value="1"/>
</dbReference>
<dbReference type="PANTHER" id="PTHR42850:SF7">
    <property type="entry name" value="BIS(5'-NUCLEOSYL)-TETRAPHOSPHATASE PRPE [ASYMMETRICAL]"/>
    <property type="match status" value="1"/>
</dbReference>
<proteinExistence type="predicted"/>
<gene>
    <name evidence="4" type="primary">prpE</name>
    <name evidence="4" type="ORF">CA12_38040</name>
</gene>
<reference evidence="4 5" key="1">
    <citation type="submission" date="2019-02" db="EMBL/GenBank/DDBJ databases">
        <title>Deep-cultivation of Planctomycetes and their phenomic and genomic characterization uncovers novel biology.</title>
        <authorList>
            <person name="Wiegand S."/>
            <person name="Jogler M."/>
            <person name="Boedeker C."/>
            <person name="Pinto D."/>
            <person name="Vollmers J."/>
            <person name="Rivas-Marin E."/>
            <person name="Kohn T."/>
            <person name="Peeters S.H."/>
            <person name="Heuer A."/>
            <person name="Rast P."/>
            <person name="Oberbeckmann S."/>
            <person name="Bunk B."/>
            <person name="Jeske O."/>
            <person name="Meyerdierks A."/>
            <person name="Storesund J.E."/>
            <person name="Kallscheuer N."/>
            <person name="Luecker S."/>
            <person name="Lage O.M."/>
            <person name="Pohl T."/>
            <person name="Merkel B.J."/>
            <person name="Hornburger P."/>
            <person name="Mueller R.-W."/>
            <person name="Bruemmer F."/>
            <person name="Labrenz M."/>
            <person name="Spormann A.M."/>
            <person name="Op den Camp H."/>
            <person name="Overmann J."/>
            <person name="Amann R."/>
            <person name="Jetten M.S.M."/>
            <person name="Mascher T."/>
            <person name="Medema M.H."/>
            <person name="Devos D.P."/>
            <person name="Kaster A.-K."/>
            <person name="Ovreas L."/>
            <person name="Rohde M."/>
            <person name="Galperin M.Y."/>
            <person name="Jogler C."/>
        </authorList>
    </citation>
    <scope>NUCLEOTIDE SEQUENCE [LARGE SCALE GENOMIC DNA]</scope>
    <source>
        <strain evidence="4 5">CA12</strain>
    </source>
</reference>
<dbReference type="InterPro" id="IPR032380">
    <property type="entry name" value="PNKP_ligase_dom"/>
</dbReference>
<dbReference type="InterPro" id="IPR041780">
    <property type="entry name" value="MPP_PrpE-like"/>
</dbReference>
<dbReference type="PANTHER" id="PTHR42850">
    <property type="entry name" value="METALLOPHOSPHOESTERASE"/>
    <property type="match status" value="1"/>
</dbReference>
<dbReference type="Gene3D" id="3.40.50.300">
    <property type="entry name" value="P-loop containing nucleotide triphosphate hydrolases"/>
    <property type="match status" value="1"/>
</dbReference>
<dbReference type="GO" id="GO:0016791">
    <property type="term" value="F:phosphatase activity"/>
    <property type="evidence" value="ECO:0007669"/>
    <property type="project" value="TreeGrafter"/>
</dbReference>
<dbReference type="InterPro" id="IPR027417">
    <property type="entry name" value="P-loop_NTPase"/>
</dbReference>
<feature type="region of interest" description="Disordered" evidence="1">
    <location>
        <begin position="413"/>
        <end position="441"/>
    </location>
</feature>
<dbReference type="EC" id="3.6.1.17" evidence="4"/>
<keyword evidence="4" id="KW-0378">Hydrolase</keyword>
<dbReference type="KEGG" id="acaf:CA12_38040"/>
<dbReference type="SUPFAM" id="SSF56091">
    <property type="entry name" value="DNA ligase/mRNA capping enzyme, catalytic domain"/>
    <property type="match status" value="1"/>
</dbReference>
<sequence length="848" mass="92878">MNIELPDLSLVCLVGASGAGKSTFAQRHFRPTEVLSSDAFRGWVADDEADQSATADAFAALFHLAGVRLGRGRLTVIDATHARRADREKAIVLAREHHAVPVAIALAPPVEVCLQRHADRQDREFAARVIRDQSRTVERSLKHLRKEGFRRTWVLREPEQIDAATVERVPLDCRRHADDRGPFDLIGDVHGCREELIELLDALGYQPAGDAGFAHPARRKAVFLGDLCDRGPDSAGVFRTAMAMCGAGHAYAVPGNHDVRLLRALRGRNVHRTHGLEETLTQFDSLPDSERESLGESTVRFIDDLPSHLVLDGGRLVAAHAGLPEVMHGRAGGAAREFCLYGQTTGRLTEEGFPARLDWAADYAGAAAVVHGHVAVNAAVWRNNVLNLDTGCVFGGRLSALRWPEREIVSVPAHRTHSERSSPLPSPFPDDPAGGSLPDAADLLGKSGHETGLMGRITVRAEQSAAALETMARHGVDPRWLVHLPPTMSPCGTARREGFLEHPAEAFADYAAAGVKEVVCEEKHMGSRAMLVVCRDAATAAERFGVTDGSLGECWTRTGRRFFNDPAVHEAFLARVRDAATAAGLWEELASGWLCLDAELLPWNLKADALIRGAFAPTAAAGLAATDAAAEALERATARGVDLADDAARLRGRHDDLLRYRDALRQYVAEANGLDGVRLAPFHLLAHERSVNHTRPHRWHLERLDRLCEADAGLFLRTDRRFLDPSDPAAVEAATAWWEERTAAGGEGMVVKPADFTVREGRKLLQPGVKVRGREYLRLIYGPHYLDPANLKRLRDRSLGRKRGLALREFALGVESLTRFVNREPLRRVHPPVFAVLALESEPVDPRL</sequence>
<dbReference type="Pfam" id="PF16542">
    <property type="entry name" value="PNKP_ligase"/>
    <property type="match status" value="1"/>
</dbReference>
<evidence type="ECO:0000259" key="2">
    <source>
        <dbReference type="Pfam" id="PF00149"/>
    </source>
</evidence>